<dbReference type="GO" id="GO:0005525">
    <property type="term" value="F:GTP binding"/>
    <property type="evidence" value="ECO:0007669"/>
    <property type="project" value="UniProtKB-KW"/>
</dbReference>
<dbReference type="Pfam" id="PF00025">
    <property type="entry name" value="Arf"/>
    <property type="match status" value="1"/>
</dbReference>
<dbReference type="PANTHER" id="PTHR46090:SF4">
    <property type="entry name" value="ADP RIBOSYLATION FACTOR LIKE GTPASE 13A"/>
    <property type="match status" value="1"/>
</dbReference>
<comment type="caution">
    <text evidence="6">The sequence shown here is derived from an EMBL/GenBank/DDBJ whole genome shotgun (WGS) entry which is preliminary data.</text>
</comment>
<dbReference type="GO" id="GO:0003924">
    <property type="term" value="F:GTPase activity"/>
    <property type="evidence" value="ECO:0007669"/>
    <property type="project" value="InterPro"/>
</dbReference>
<feature type="binding site" evidence="3">
    <location>
        <begin position="130"/>
        <end position="133"/>
    </location>
    <ligand>
        <name>GTP</name>
        <dbReference type="ChEBI" id="CHEBI:37565"/>
    </ligand>
</feature>
<organism evidence="6 7">
    <name type="scientific">Scleropages formosus</name>
    <name type="common">Asian bonytongue</name>
    <name type="synonym">Osteoglossum formosum</name>
    <dbReference type="NCBI Taxonomy" id="113540"/>
    <lineage>
        <taxon>Eukaryota</taxon>
        <taxon>Metazoa</taxon>
        <taxon>Chordata</taxon>
        <taxon>Craniata</taxon>
        <taxon>Vertebrata</taxon>
        <taxon>Euteleostomi</taxon>
        <taxon>Actinopterygii</taxon>
        <taxon>Neopterygii</taxon>
        <taxon>Teleostei</taxon>
        <taxon>Osteoglossocephala</taxon>
        <taxon>Osteoglossomorpha</taxon>
        <taxon>Osteoglossiformes</taxon>
        <taxon>Osteoglossidae</taxon>
        <taxon>Scleropages</taxon>
    </lineage>
</organism>
<feature type="binding site" evidence="3">
    <location>
        <begin position="28"/>
        <end position="35"/>
    </location>
    <ligand>
        <name>GTP</name>
        <dbReference type="ChEBI" id="CHEBI:37565"/>
    </ligand>
</feature>
<evidence type="ECO:0000256" key="1">
    <source>
        <dbReference type="ARBA" id="ARBA00022741"/>
    </source>
</evidence>
<dbReference type="InterPro" id="IPR027417">
    <property type="entry name" value="P-loop_NTPase"/>
</dbReference>
<feature type="binding site" evidence="4">
    <location>
        <position position="52"/>
    </location>
    <ligand>
        <name>Mg(2+)</name>
        <dbReference type="ChEBI" id="CHEBI:18420"/>
    </ligand>
</feature>
<feature type="binding site" evidence="4">
    <location>
        <position position="35"/>
    </location>
    <ligand>
        <name>Mg(2+)</name>
        <dbReference type="ChEBI" id="CHEBI:18420"/>
    </ligand>
</feature>
<evidence type="ECO:0000256" key="3">
    <source>
        <dbReference type="PIRSR" id="PIRSR606689-1"/>
    </source>
</evidence>
<dbReference type="PRINTS" id="PR00328">
    <property type="entry name" value="SAR1GTPBP"/>
</dbReference>
<evidence type="ECO:0000256" key="2">
    <source>
        <dbReference type="ARBA" id="ARBA00023134"/>
    </source>
</evidence>
<evidence type="ECO:0000313" key="7">
    <source>
        <dbReference type="Proteomes" id="UP000034805"/>
    </source>
</evidence>
<dbReference type="Proteomes" id="UP000034805">
    <property type="component" value="Unassembled WGS sequence"/>
</dbReference>
<gene>
    <name evidence="6" type="ORF">Z043_120246</name>
</gene>
<dbReference type="PANTHER" id="PTHR46090">
    <property type="entry name" value="ADP-RIBOSYLATION FACTOR-LIKE PROTEIN 13B"/>
    <property type="match status" value="1"/>
</dbReference>
<dbReference type="PROSITE" id="PS51417">
    <property type="entry name" value="ARF"/>
    <property type="match status" value="1"/>
</dbReference>
<feature type="compositionally biased region" description="Basic residues" evidence="5">
    <location>
        <begin position="274"/>
        <end position="284"/>
    </location>
</feature>
<keyword evidence="4" id="KW-0460">Magnesium</keyword>
<dbReference type="FunFam" id="3.40.50.300:FF:000415">
    <property type="entry name" value="ADP-ribosylation factor-like GTPase 13B"/>
    <property type="match status" value="1"/>
</dbReference>
<keyword evidence="1 3" id="KW-0547">Nucleotide-binding</keyword>
<protein>
    <submittedName>
        <fullName evidence="6">Uncharacterized protein</fullName>
    </submittedName>
</protein>
<feature type="region of interest" description="Disordered" evidence="5">
    <location>
        <begin position="203"/>
        <end position="330"/>
    </location>
</feature>
<dbReference type="Gene3D" id="3.40.50.300">
    <property type="entry name" value="P-loop containing nucleotide triphosphate hydrolases"/>
    <property type="match status" value="1"/>
</dbReference>
<evidence type="ECO:0000313" key="6">
    <source>
        <dbReference type="EMBL" id="KPP61634.1"/>
    </source>
</evidence>
<dbReference type="InterPro" id="IPR006689">
    <property type="entry name" value="Small_GTPase_ARF/SAR"/>
</dbReference>
<keyword evidence="4" id="KW-0479">Metal-binding</keyword>
<dbReference type="SUPFAM" id="SSF52540">
    <property type="entry name" value="P-loop containing nucleoside triphosphate hydrolases"/>
    <property type="match status" value="1"/>
</dbReference>
<dbReference type="STRING" id="113540.ENSSFOP00015015622"/>
<feature type="binding site" evidence="3">
    <location>
        <position position="74"/>
    </location>
    <ligand>
        <name>GTP</name>
        <dbReference type="ChEBI" id="CHEBI:37565"/>
    </ligand>
</feature>
<dbReference type="AlphaFoldDB" id="A0A0P7UQ63"/>
<reference evidence="6 7" key="1">
    <citation type="submission" date="2015-08" db="EMBL/GenBank/DDBJ databases">
        <title>The genome of the Asian arowana (Scleropages formosus).</title>
        <authorList>
            <person name="Tan M.H."/>
            <person name="Gan H.M."/>
            <person name="Croft L.J."/>
            <person name="Austin C.M."/>
        </authorList>
    </citation>
    <scope>NUCLEOTIDE SEQUENCE [LARGE SCALE GENOMIC DNA]</scope>
    <source>
        <strain evidence="6">Aro1</strain>
    </source>
</reference>
<dbReference type="InterPro" id="IPR051995">
    <property type="entry name" value="Ciliary_GTPase"/>
</dbReference>
<evidence type="ECO:0000256" key="5">
    <source>
        <dbReference type="SAM" id="MobiDB-lite"/>
    </source>
</evidence>
<dbReference type="GO" id="GO:1905515">
    <property type="term" value="P:non-motile cilium assembly"/>
    <property type="evidence" value="ECO:0007669"/>
    <property type="project" value="TreeGrafter"/>
</dbReference>
<proteinExistence type="predicted"/>
<dbReference type="SMART" id="SM00178">
    <property type="entry name" value="SAR"/>
    <property type="match status" value="1"/>
</dbReference>
<dbReference type="GO" id="GO:0060170">
    <property type="term" value="C:ciliary membrane"/>
    <property type="evidence" value="ECO:0007669"/>
    <property type="project" value="TreeGrafter"/>
</dbReference>
<name>A0A0P7UQ63_SCLFO</name>
<dbReference type="GO" id="GO:0097500">
    <property type="term" value="P:receptor localization to non-motile cilium"/>
    <property type="evidence" value="ECO:0007669"/>
    <property type="project" value="TreeGrafter"/>
</dbReference>
<dbReference type="GO" id="GO:0046872">
    <property type="term" value="F:metal ion binding"/>
    <property type="evidence" value="ECO:0007669"/>
    <property type="project" value="UniProtKB-KW"/>
</dbReference>
<feature type="compositionally biased region" description="Basic and acidic residues" evidence="5">
    <location>
        <begin position="203"/>
        <end position="251"/>
    </location>
</feature>
<keyword evidence="2 3" id="KW-0342">GTP-binding</keyword>
<dbReference type="EMBL" id="JARO02009439">
    <property type="protein sequence ID" value="KPP61634.1"/>
    <property type="molecule type" value="Genomic_DNA"/>
</dbReference>
<sequence>MFNLMSNCCSWVSNFQQPMRKVTVLMVGLDNAGKTSILRSILKVPPKELGPTQGCVRTELRVDNFIVMVLDMGGSPEDRRCWRDYYGEAHGIIFVVDSSDEQRLPEAKELLVDMLKQPRVARKPLLVLANKQDRMDALLISELIEGLSLEKLVNQSRSLCHIEPCSALVDLRKWSDRKTLRGLRWLLRAVCMDYSDLCSRVARDSKHPVTREDKERRGKPEKTRGKPKNEKIRTSKTDLRHRQDPKEKENTPENSPEGKLQPIRKILQKESTLKKKLKMKKKQVKIKDTMDSTIPATGEEDEEEQEEGQETEQRQDRSNGTLLPKNRGKT</sequence>
<feature type="non-terminal residue" evidence="6">
    <location>
        <position position="330"/>
    </location>
</feature>
<evidence type="ECO:0000256" key="4">
    <source>
        <dbReference type="PIRSR" id="PIRSR606689-2"/>
    </source>
</evidence>
<dbReference type="SMART" id="SM00177">
    <property type="entry name" value="ARF"/>
    <property type="match status" value="1"/>
</dbReference>
<accession>A0A0P7UQ63</accession>
<feature type="compositionally biased region" description="Acidic residues" evidence="5">
    <location>
        <begin position="298"/>
        <end position="310"/>
    </location>
</feature>
<dbReference type="GO" id="GO:0097730">
    <property type="term" value="C:non-motile cilium"/>
    <property type="evidence" value="ECO:0007669"/>
    <property type="project" value="TreeGrafter"/>
</dbReference>